<dbReference type="Pfam" id="PF02771">
    <property type="entry name" value="Acyl-CoA_dh_N"/>
    <property type="match status" value="1"/>
</dbReference>
<protein>
    <submittedName>
        <fullName evidence="7">Acyl-CoA dehydrogenase family protein</fullName>
    </submittedName>
</protein>
<dbReference type="SUPFAM" id="SSF47203">
    <property type="entry name" value="Acyl-CoA dehydrogenase C-terminal domain-like"/>
    <property type="match status" value="1"/>
</dbReference>
<organism evidence="7 8">
    <name type="scientific">Rhodococcus ruber</name>
    <dbReference type="NCBI Taxonomy" id="1830"/>
    <lineage>
        <taxon>Bacteria</taxon>
        <taxon>Bacillati</taxon>
        <taxon>Actinomycetota</taxon>
        <taxon>Actinomycetes</taxon>
        <taxon>Mycobacteriales</taxon>
        <taxon>Nocardiaceae</taxon>
        <taxon>Rhodococcus</taxon>
    </lineage>
</organism>
<dbReference type="InterPro" id="IPR013786">
    <property type="entry name" value="AcylCoA_DH/ox_N"/>
</dbReference>
<dbReference type="Gene3D" id="1.10.540.10">
    <property type="entry name" value="Acyl-CoA dehydrogenase/oxidase, N-terminal domain"/>
    <property type="match status" value="1"/>
</dbReference>
<dbReference type="EMBL" id="JAPWIJ010000004">
    <property type="protein sequence ID" value="MCZ4518880.1"/>
    <property type="molecule type" value="Genomic_DNA"/>
</dbReference>
<name>A0ABT4MD47_9NOCA</name>
<reference evidence="7" key="1">
    <citation type="submission" date="2022-12" db="EMBL/GenBank/DDBJ databases">
        <authorList>
            <person name="Krivoruchko A.V."/>
            <person name="Elkin A."/>
        </authorList>
    </citation>
    <scope>NUCLEOTIDE SEQUENCE</scope>
    <source>
        <strain evidence="7">IEGM 1391</strain>
    </source>
</reference>
<dbReference type="RefSeq" id="WP_269603742.1">
    <property type="nucleotide sequence ID" value="NZ_JAPWIJ010000004.1"/>
</dbReference>
<evidence type="ECO:0000256" key="2">
    <source>
        <dbReference type="ARBA" id="ARBA00009347"/>
    </source>
</evidence>
<dbReference type="PANTHER" id="PTHR43884">
    <property type="entry name" value="ACYL-COA DEHYDROGENASE"/>
    <property type="match status" value="1"/>
</dbReference>
<evidence type="ECO:0000259" key="5">
    <source>
        <dbReference type="Pfam" id="PF00441"/>
    </source>
</evidence>
<dbReference type="InterPro" id="IPR046373">
    <property type="entry name" value="Acyl-CoA_Oxase/DH_mid-dom_sf"/>
</dbReference>
<dbReference type="Pfam" id="PF00441">
    <property type="entry name" value="Acyl-CoA_dh_1"/>
    <property type="match status" value="1"/>
</dbReference>
<dbReference type="InterPro" id="IPR036250">
    <property type="entry name" value="AcylCo_DH-like_C"/>
</dbReference>
<accession>A0ABT4MD47</accession>
<evidence type="ECO:0000256" key="1">
    <source>
        <dbReference type="ARBA" id="ARBA00001974"/>
    </source>
</evidence>
<proteinExistence type="inferred from homology"/>
<feature type="domain" description="Acyl-CoA dehydrogenase/oxidase N-terminal" evidence="6">
    <location>
        <begin position="8"/>
        <end position="111"/>
    </location>
</feature>
<dbReference type="InterPro" id="IPR009075">
    <property type="entry name" value="AcylCo_DH/oxidase_C"/>
</dbReference>
<feature type="domain" description="Acyl-CoA dehydrogenase/oxidase C-terminal" evidence="5">
    <location>
        <begin position="228"/>
        <end position="353"/>
    </location>
</feature>
<evidence type="ECO:0000256" key="4">
    <source>
        <dbReference type="ARBA" id="ARBA00022827"/>
    </source>
</evidence>
<comment type="similarity">
    <text evidence="2">Belongs to the acyl-CoA dehydrogenase family.</text>
</comment>
<dbReference type="InterPro" id="IPR009100">
    <property type="entry name" value="AcylCoA_DH/oxidase_NM_dom_sf"/>
</dbReference>
<keyword evidence="8" id="KW-1185">Reference proteome</keyword>
<dbReference type="Proteomes" id="UP001081071">
    <property type="component" value="Unassembled WGS sequence"/>
</dbReference>
<keyword evidence="4" id="KW-0274">FAD</keyword>
<evidence type="ECO:0000313" key="8">
    <source>
        <dbReference type="Proteomes" id="UP001081071"/>
    </source>
</evidence>
<dbReference type="Gene3D" id="2.40.110.10">
    <property type="entry name" value="Butyryl-CoA Dehydrogenase, subunit A, domain 2"/>
    <property type="match status" value="1"/>
</dbReference>
<dbReference type="Gene3D" id="1.20.140.10">
    <property type="entry name" value="Butyryl-CoA Dehydrogenase, subunit A, domain 3"/>
    <property type="match status" value="1"/>
</dbReference>
<dbReference type="SUPFAM" id="SSF56645">
    <property type="entry name" value="Acyl-CoA dehydrogenase NM domain-like"/>
    <property type="match status" value="1"/>
</dbReference>
<comment type="cofactor">
    <cofactor evidence="1">
        <name>FAD</name>
        <dbReference type="ChEBI" id="CHEBI:57692"/>
    </cofactor>
</comment>
<gene>
    <name evidence="7" type="ORF">O4220_10155</name>
</gene>
<evidence type="ECO:0000313" key="7">
    <source>
        <dbReference type="EMBL" id="MCZ4518880.1"/>
    </source>
</evidence>
<evidence type="ECO:0000256" key="3">
    <source>
        <dbReference type="ARBA" id="ARBA00022630"/>
    </source>
</evidence>
<evidence type="ECO:0000259" key="6">
    <source>
        <dbReference type="Pfam" id="PF02771"/>
    </source>
</evidence>
<sequence length="368" mass="38928">MIYLAQDDEQEAVAEMTRELGLEVLFPVARETEAAAVVPSKTWKAIVGTELTAPVSEELGGGGMPSAVTYMTAVENLAYGDAGITLAAVWSGAPSLLISLHGTSQQQSGILEASKNLDNRGSVALYEGFGRGASELETTITDDGDGVRVTGRKVGVPFSGQAESIIVVGVDPSTRDLRAVIVPRTAYGVNVGVRDKSLALDAADIASIDFDVVVPRANLLNSDGLRKSVEWLRLAVASAQTGMAQRALEYAADYAKTRIAFGKPIASFQGISFPLAEAFARTEQARLEVLDAASLIDNDGDIERISAVVSSAVSYASENGAETTRHAVQVLGGHGFIREYPVELWYRTAAFLSTLDFDPTASSFSAVF</sequence>
<dbReference type="InterPro" id="IPR037069">
    <property type="entry name" value="AcylCoA_DH/ox_N_sf"/>
</dbReference>
<dbReference type="PANTHER" id="PTHR43884:SF12">
    <property type="entry name" value="ISOVALERYL-COA DEHYDROGENASE, MITOCHONDRIAL-RELATED"/>
    <property type="match status" value="1"/>
</dbReference>
<comment type="caution">
    <text evidence="7">The sequence shown here is derived from an EMBL/GenBank/DDBJ whole genome shotgun (WGS) entry which is preliminary data.</text>
</comment>
<keyword evidence="3" id="KW-0285">Flavoprotein</keyword>